<dbReference type="Gene3D" id="3.90.950.10">
    <property type="match status" value="1"/>
</dbReference>
<proteinExistence type="inferred from homology"/>
<keyword evidence="2" id="KW-0378">Hydrolase</keyword>
<dbReference type="GeneID" id="37043396"/>
<reference evidence="3 4" key="1">
    <citation type="journal article" date="2018" name="Mol. Biol. Evol.">
        <title>Broad Genomic Sampling Reveals a Smut Pathogenic Ancestry of the Fungal Clade Ustilaginomycotina.</title>
        <authorList>
            <person name="Kijpornyongpan T."/>
            <person name="Mondo S.J."/>
            <person name="Barry K."/>
            <person name="Sandor L."/>
            <person name="Lee J."/>
            <person name="Lipzen A."/>
            <person name="Pangilinan J."/>
            <person name="LaButti K."/>
            <person name="Hainaut M."/>
            <person name="Henrissat B."/>
            <person name="Grigoriev I.V."/>
            <person name="Spatafora J.W."/>
            <person name="Aime M.C."/>
        </authorList>
    </citation>
    <scope>NUCLEOTIDE SEQUENCE [LARGE SCALE GENOMIC DNA]</scope>
    <source>
        <strain evidence="3 4">MCA 4198</strain>
    </source>
</reference>
<dbReference type="PANTHER" id="PTHR43213">
    <property type="entry name" value="BIFUNCTIONAL DTTP/UTP PYROPHOSPHATASE/METHYLTRANSFERASE PROTEIN-RELATED"/>
    <property type="match status" value="1"/>
</dbReference>
<comment type="cofactor">
    <cofactor evidence="1">
        <name>a divalent metal cation</name>
        <dbReference type="ChEBI" id="CHEBI:60240"/>
    </cofactor>
</comment>
<dbReference type="FunCoup" id="A0A316YLB9">
    <property type="interactions" value="44"/>
</dbReference>
<dbReference type="Pfam" id="PF02545">
    <property type="entry name" value="Maf"/>
    <property type="match status" value="1"/>
</dbReference>
<dbReference type="GO" id="GO:0047429">
    <property type="term" value="F:nucleoside triphosphate diphosphatase activity"/>
    <property type="evidence" value="ECO:0007669"/>
    <property type="project" value="InterPro"/>
</dbReference>
<accession>A0A316YLB9</accession>
<name>A0A316YLB9_9BASI</name>
<dbReference type="EMBL" id="KZ819636">
    <property type="protein sequence ID" value="PWN89856.1"/>
    <property type="molecule type" value="Genomic_DNA"/>
</dbReference>
<dbReference type="RefSeq" id="XP_025377054.1">
    <property type="nucleotide sequence ID" value="XM_025521480.1"/>
</dbReference>
<dbReference type="InterPro" id="IPR029001">
    <property type="entry name" value="ITPase-like_fam"/>
</dbReference>
<dbReference type="AlphaFoldDB" id="A0A316YLB9"/>
<evidence type="ECO:0000256" key="2">
    <source>
        <dbReference type="ARBA" id="ARBA00022801"/>
    </source>
</evidence>
<dbReference type="Proteomes" id="UP000245768">
    <property type="component" value="Unassembled WGS sequence"/>
</dbReference>
<dbReference type="SUPFAM" id="SSF52972">
    <property type="entry name" value="ITPase-like"/>
    <property type="match status" value="1"/>
</dbReference>
<dbReference type="STRING" id="215250.A0A316YLB9"/>
<gene>
    <name evidence="3" type="ORF">FA10DRAFT_266405</name>
</gene>
<organism evidence="3 4">
    <name type="scientific">Acaromyces ingoldii</name>
    <dbReference type="NCBI Taxonomy" id="215250"/>
    <lineage>
        <taxon>Eukaryota</taxon>
        <taxon>Fungi</taxon>
        <taxon>Dikarya</taxon>
        <taxon>Basidiomycota</taxon>
        <taxon>Ustilaginomycotina</taxon>
        <taxon>Exobasidiomycetes</taxon>
        <taxon>Exobasidiales</taxon>
        <taxon>Cryptobasidiaceae</taxon>
        <taxon>Acaromyces</taxon>
    </lineage>
</organism>
<sequence>MGSGSSTKAKPDRAAAVSEDALRIPAFNKLAGRRVVLASASPRRREILASVGFHPEVIPSTFKEDLPKTGFVGEAAYQYPAETATQKALEVYKRLVHDCPDDPPDLVIGADTVVIKGEEIMEKPLDALDNFRMLAELNDGECEVVTGVVVVHPTLQAPGYQAHTVSEKTVVRFAENRGTIIQAYVDSGEGLDRAGGFAIQGKASILVKSIDGDYNNVVGFPLFTFCSFLDDLIEDGELDFA</sequence>
<dbReference type="HAMAP" id="MF_00528">
    <property type="entry name" value="Maf"/>
    <property type="match status" value="1"/>
</dbReference>
<protein>
    <submittedName>
        <fullName evidence="3">Maf-like protein</fullName>
    </submittedName>
</protein>
<keyword evidence="4" id="KW-1185">Reference proteome</keyword>
<evidence type="ECO:0000256" key="1">
    <source>
        <dbReference type="ARBA" id="ARBA00001968"/>
    </source>
</evidence>
<dbReference type="PIRSF" id="PIRSF006305">
    <property type="entry name" value="Maf"/>
    <property type="match status" value="1"/>
</dbReference>
<evidence type="ECO:0000313" key="3">
    <source>
        <dbReference type="EMBL" id="PWN89856.1"/>
    </source>
</evidence>
<dbReference type="InterPro" id="IPR003697">
    <property type="entry name" value="Maf-like"/>
</dbReference>
<dbReference type="PANTHER" id="PTHR43213:SF5">
    <property type="entry name" value="BIFUNCTIONAL DTTP_UTP PYROPHOSPHATASE_METHYLTRANSFERASE PROTEIN-RELATED"/>
    <property type="match status" value="1"/>
</dbReference>
<evidence type="ECO:0000313" key="4">
    <source>
        <dbReference type="Proteomes" id="UP000245768"/>
    </source>
</evidence>
<dbReference type="OrthoDB" id="10267058at2759"/>
<dbReference type="InParanoid" id="A0A316YLB9"/>
<dbReference type="NCBIfam" id="TIGR00172">
    <property type="entry name" value="maf"/>
    <property type="match status" value="1"/>
</dbReference>
<dbReference type="CDD" id="cd00555">
    <property type="entry name" value="Maf"/>
    <property type="match status" value="1"/>
</dbReference>